<protein>
    <submittedName>
        <fullName evidence="1">Uncharacterized protein</fullName>
    </submittedName>
</protein>
<dbReference type="RefSeq" id="WP_208342023.1">
    <property type="nucleotide sequence ID" value="NZ_CAWQFN010000049.1"/>
</dbReference>
<keyword evidence="2" id="KW-1185">Reference proteome</keyword>
<evidence type="ECO:0000313" key="2">
    <source>
        <dbReference type="Proteomes" id="UP000667802"/>
    </source>
</evidence>
<dbReference type="AlphaFoldDB" id="A0AAP5ID09"/>
<proteinExistence type="predicted"/>
<reference evidence="2" key="1">
    <citation type="journal article" date="2021" name="Science">
        <title>Hunting the eagle killer: A cyanobacterial neurotoxin causes vacuolar myelinopathy.</title>
        <authorList>
            <person name="Breinlinger S."/>
            <person name="Phillips T.J."/>
            <person name="Haram B.N."/>
            <person name="Mares J."/>
            <person name="Martinez Yerena J.A."/>
            <person name="Hrouzek P."/>
            <person name="Sobotka R."/>
            <person name="Henderson W.M."/>
            <person name="Schmieder P."/>
            <person name="Williams S.M."/>
            <person name="Lauderdale J.D."/>
            <person name="Wilde H.D."/>
            <person name="Gerrin W."/>
            <person name="Kust A."/>
            <person name="Washington J.W."/>
            <person name="Wagner C."/>
            <person name="Geier B."/>
            <person name="Liebeke M."/>
            <person name="Enke H."/>
            <person name="Niedermeyer T.H.J."/>
            <person name="Wilde S.B."/>
        </authorList>
    </citation>
    <scope>NUCLEOTIDE SEQUENCE [LARGE SCALE GENOMIC DNA]</scope>
    <source>
        <strain evidence="2">Thurmond2011</strain>
    </source>
</reference>
<dbReference type="EMBL" id="JAALHA020000023">
    <property type="protein sequence ID" value="MDR9899288.1"/>
    <property type="molecule type" value="Genomic_DNA"/>
</dbReference>
<evidence type="ECO:0000313" key="1">
    <source>
        <dbReference type="EMBL" id="MDR9899288.1"/>
    </source>
</evidence>
<dbReference type="Proteomes" id="UP000667802">
    <property type="component" value="Unassembled WGS sequence"/>
</dbReference>
<name>A0AAP5ID09_9CYAN</name>
<sequence length="183" mass="19994">MVKEASLQTLRVEDFDIQNQILGSVFQSPMDKAIDAQELTKPTGIFLNLADLKCFEVVVRQYERQGIIFKNCIAINPSNPAFPTHSSPIVLMAAPKSGFVEASFVRPVSFVSALVTSSRRLVLSAYNQYHQLLAQTELPEGNLANSDSALHPNSSLSISAQNICSISFSAFDGQFTISSLSFC</sequence>
<accession>A0AAP5ID09</accession>
<comment type="caution">
    <text evidence="1">The sequence shown here is derived from an EMBL/GenBank/DDBJ whole genome shotgun (WGS) entry which is preliminary data.</text>
</comment>
<gene>
    <name evidence="1" type="ORF">G7B40_032710</name>
</gene>
<organism evidence="1 2">
    <name type="scientific">Aetokthonos hydrillicola Thurmond2011</name>
    <dbReference type="NCBI Taxonomy" id="2712845"/>
    <lineage>
        <taxon>Bacteria</taxon>
        <taxon>Bacillati</taxon>
        <taxon>Cyanobacteriota</taxon>
        <taxon>Cyanophyceae</taxon>
        <taxon>Nostocales</taxon>
        <taxon>Hapalosiphonaceae</taxon>
        <taxon>Aetokthonos</taxon>
    </lineage>
</organism>